<feature type="compositionally biased region" description="Polar residues" evidence="5">
    <location>
        <begin position="114"/>
        <end position="131"/>
    </location>
</feature>
<dbReference type="RefSeq" id="WP_251811689.1">
    <property type="nucleotide sequence ID" value="NZ_CP101527.1"/>
</dbReference>
<evidence type="ECO:0000256" key="2">
    <source>
        <dbReference type="ARBA" id="ARBA00022692"/>
    </source>
</evidence>
<dbReference type="KEGG" id="asem:NNL22_04995"/>
<evidence type="ECO:0000256" key="1">
    <source>
        <dbReference type="ARBA" id="ARBA00004167"/>
    </source>
</evidence>
<protein>
    <submittedName>
        <fullName evidence="6">TonB family protein</fullName>
    </submittedName>
</protein>
<sequence length="353" mass="39139">MKRNKRSHVIFLTLLSLSILLHVVAWSWLDARAWLSSLQANTTTKTTVEITLQPSPIYPQQEELDELHSILESSPEESLLEESLSEEHPTQHNADSFASSNNTDKSVRSITPGKPTTTKQSTPLAPVTQSPIAAEPPQRTVNTPTTLNTAKSVSSPIDPSASISNVSDTENQSIEHDNVERLLPGTLSNKVEPSQIENALSTEYEYQQPGTAISEDMLAVLGNMELLDDHNLSGIDVKDPYSKIESQRIKMVNRYLQRMEKQIKAGWVKPKKTDQQFSGVIKFTLTPYGQLTDAYIYLGSGHSELDQSALAAVKQVKRFAVPESALVAAKYYSSLRFQYSSHDFSGETIPLQP</sequence>
<feature type="compositionally biased region" description="Acidic residues" evidence="5">
    <location>
        <begin position="74"/>
        <end position="84"/>
    </location>
</feature>
<feature type="region of interest" description="Disordered" evidence="5">
    <location>
        <begin position="74"/>
        <end position="173"/>
    </location>
</feature>
<reference evidence="6" key="1">
    <citation type="submission" date="2022-07" db="EMBL/GenBank/DDBJ databases">
        <title>Alkalimarinus sp. nov., isolated from gut of a Alitta virens.</title>
        <authorList>
            <person name="Yang A.I."/>
            <person name="Shin N.-R."/>
        </authorList>
    </citation>
    <scope>NUCLEOTIDE SEQUENCE</scope>
    <source>
        <strain evidence="6">FA028</strain>
    </source>
</reference>
<dbReference type="SUPFAM" id="SSF74653">
    <property type="entry name" value="TolA/TonB C-terminal domain"/>
    <property type="match status" value="1"/>
</dbReference>
<evidence type="ECO:0000313" key="7">
    <source>
        <dbReference type="Proteomes" id="UP001164472"/>
    </source>
</evidence>
<gene>
    <name evidence="6" type="ORF">NNL22_04995</name>
</gene>
<organism evidence="6 7">
    <name type="scientific">Alkalimarinus sediminis</name>
    <dbReference type="NCBI Taxonomy" id="1632866"/>
    <lineage>
        <taxon>Bacteria</taxon>
        <taxon>Pseudomonadati</taxon>
        <taxon>Pseudomonadota</taxon>
        <taxon>Gammaproteobacteria</taxon>
        <taxon>Alteromonadales</taxon>
        <taxon>Alteromonadaceae</taxon>
        <taxon>Alkalimarinus</taxon>
    </lineage>
</organism>
<evidence type="ECO:0000313" key="6">
    <source>
        <dbReference type="EMBL" id="UZW75940.1"/>
    </source>
</evidence>
<dbReference type="EMBL" id="CP101527">
    <property type="protein sequence ID" value="UZW75940.1"/>
    <property type="molecule type" value="Genomic_DNA"/>
</dbReference>
<proteinExistence type="predicted"/>
<dbReference type="Proteomes" id="UP001164472">
    <property type="component" value="Chromosome"/>
</dbReference>
<dbReference type="GO" id="GO:0016020">
    <property type="term" value="C:membrane"/>
    <property type="evidence" value="ECO:0007669"/>
    <property type="project" value="UniProtKB-SubCell"/>
</dbReference>
<keyword evidence="3" id="KW-1133">Transmembrane helix</keyword>
<keyword evidence="4" id="KW-0472">Membrane</keyword>
<dbReference type="InterPro" id="IPR006260">
    <property type="entry name" value="TonB/TolA_C"/>
</dbReference>
<dbReference type="NCBIfam" id="TIGR01352">
    <property type="entry name" value="tonB_Cterm"/>
    <property type="match status" value="1"/>
</dbReference>
<keyword evidence="7" id="KW-1185">Reference proteome</keyword>
<evidence type="ECO:0000256" key="5">
    <source>
        <dbReference type="SAM" id="MobiDB-lite"/>
    </source>
</evidence>
<feature type="compositionally biased region" description="Polar residues" evidence="5">
    <location>
        <begin position="139"/>
        <end position="172"/>
    </location>
</feature>
<dbReference type="Pfam" id="PF13103">
    <property type="entry name" value="TonB_2"/>
    <property type="match status" value="1"/>
</dbReference>
<dbReference type="Gene3D" id="3.30.1150.10">
    <property type="match status" value="1"/>
</dbReference>
<comment type="subcellular location">
    <subcellularLocation>
        <location evidence="1">Membrane</location>
        <topology evidence="1">Single-pass membrane protein</topology>
    </subcellularLocation>
</comment>
<accession>A0A9E8HKD4</accession>
<feature type="compositionally biased region" description="Polar residues" evidence="5">
    <location>
        <begin position="91"/>
        <end position="104"/>
    </location>
</feature>
<evidence type="ECO:0000256" key="4">
    <source>
        <dbReference type="ARBA" id="ARBA00023136"/>
    </source>
</evidence>
<evidence type="ECO:0000256" key="3">
    <source>
        <dbReference type="ARBA" id="ARBA00022989"/>
    </source>
</evidence>
<keyword evidence="2" id="KW-0812">Transmembrane</keyword>
<dbReference type="AlphaFoldDB" id="A0A9E8HKD4"/>
<name>A0A9E8HKD4_9ALTE</name>